<gene>
    <name evidence="4" type="ORF">SDRG_09221</name>
</gene>
<evidence type="ECO:0000256" key="1">
    <source>
        <dbReference type="SAM" id="MobiDB-lite"/>
    </source>
</evidence>
<dbReference type="Proteomes" id="UP000030762">
    <property type="component" value="Unassembled WGS sequence"/>
</dbReference>
<evidence type="ECO:0000313" key="4">
    <source>
        <dbReference type="EMBL" id="EQC33238.1"/>
    </source>
</evidence>
<name>T0RLP7_SAPDV</name>
<keyword evidence="2" id="KW-0472">Membrane</keyword>
<evidence type="ECO:0000256" key="3">
    <source>
        <dbReference type="SAM" id="SignalP"/>
    </source>
</evidence>
<dbReference type="AlphaFoldDB" id="T0RLP7"/>
<dbReference type="RefSeq" id="XP_008613361.1">
    <property type="nucleotide sequence ID" value="XM_008615139.1"/>
</dbReference>
<dbReference type="EMBL" id="JH767160">
    <property type="protein sequence ID" value="EQC33238.1"/>
    <property type="molecule type" value="Genomic_DNA"/>
</dbReference>
<dbReference type="GeneID" id="19949948"/>
<dbReference type="VEuPathDB" id="FungiDB:SDRG_09221"/>
<dbReference type="OrthoDB" id="72898at2759"/>
<feature type="region of interest" description="Disordered" evidence="1">
    <location>
        <begin position="246"/>
        <end position="272"/>
    </location>
</feature>
<feature type="transmembrane region" description="Helical" evidence="2">
    <location>
        <begin position="624"/>
        <end position="644"/>
    </location>
</feature>
<dbReference type="eggNOG" id="ENOG502SFFK">
    <property type="taxonomic scope" value="Eukaryota"/>
</dbReference>
<organism evidence="4 5">
    <name type="scientific">Saprolegnia diclina (strain VS20)</name>
    <dbReference type="NCBI Taxonomy" id="1156394"/>
    <lineage>
        <taxon>Eukaryota</taxon>
        <taxon>Sar</taxon>
        <taxon>Stramenopiles</taxon>
        <taxon>Oomycota</taxon>
        <taxon>Saprolegniomycetes</taxon>
        <taxon>Saprolegniales</taxon>
        <taxon>Saprolegniaceae</taxon>
        <taxon>Saprolegnia</taxon>
    </lineage>
</organism>
<evidence type="ECO:0000256" key="2">
    <source>
        <dbReference type="SAM" id="Phobius"/>
    </source>
</evidence>
<keyword evidence="2" id="KW-0812">Transmembrane</keyword>
<reference evidence="4 5" key="1">
    <citation type="submission" date="2012-04" db="EMBL/GenBank/DDBJ databases">
        <title>The Genome Sequence of Saprolegnia declina VS20.</title>
        <authorList>
            <consortium name="The Broad Institute Genome Sequencing Platform"/>
            <person name="Russ C."/>
            <person name="Nusbaum C."/>
            <person name="Tyler B."/>
            <person name="van West P."/>
            <person name="Dieguez-Uribeondo J."/>
            <person name="de Bruijn I."/>
            <person name="Tripathy S."/>
            <person name="Jiang R."/>
            <person name="Young S.K."/>
            <person name="Zeng Q."/>
            <person name="Gargeya S."/>
            <person name="Fitzgerald M."/>
            <person name="Haas B."/>
            <person name="Abouelleil A."/>
            <person name="Alvarado L."/>
            <person name="Arachchi H.M."/>
            <person name="Berlin A."/>
            <person name="Chapman S.B."/>
            <person name="Goldberg J."/>
            <person name="Griggs A."/>
            <person name="Gujja S."/>
            <person name="Hansen M."/>
            <person name="Howarth C."/>
            <person name="Imamovic A."/>
            <person name="Larimer J."/>
            <person name="McCowen C."/>
            <person name="Montmayeur A."/>
            <person name="Murphy C."/>
            <person name="Neiman D."/>
            <person name="Pearson M."/>
            <person name="Priest M."/>
            <person name="Roberts A."/>
            <person name="Saif S."/>
            <person name="Shea T."/>
            <person name="Sisk P."/>
            <person name="Sykes S."/>
            <person name="Wortman J."/>
            <person name="Nusbaum C."/>
            <person name="Birren B."/>
        </authorList>
    </citation>
    <scope>NUCLEOTIDE SEQUENCE [LARGE SCALE GENOMIC DNA]</scope>
    <source>
        <strain evidence="4 5">VS20</strain>
    </source>
</reference>
<sequence>MFRLLAGTAAVTAVAATDAVYPPPQAKGGYGGGNNWYATQSQGQGGYGGGYNPQAKGGYGGDNSGYAPKAKGGYGDDNAGYAPKGKSGYGGDNYAPQGKGGYGYGRKAITFPPAYAIIDPNYYNSIFTGYQNCVATKCDVLPSDYSATGINDCISTIAGYTSCVTACAAGQALETVEDFRTLLESVIEIGNDQLRQARVYLSGLGDLDVIGERVHIGESCCLPNSYFASWERIMIPVATKLKKADADQGNSYNPRYPNNPAPPAANPDDETTPYMMSAADYISFCTSADSGTKFEWLDKEDICADTTKATYLQALQRNLGHLILAPSCVTDAPDGACCDDAHPNPRATPFRGDVCVATTYEANGKTKTLTTPLIKPTAVSKKQGRRYDPCPCDEIDQGTGDNKTPKRIRYDYVSGRDLLYYTVTGGLPSDYVEASEDGPSTCTYNVGLATPTTDGFFKDIAPITAPLFLASEEGGEELGISITEDAIKAVRHCPTDGLLEYCNVDQYASFLEYQLFDHANCDIADLRTQHTDYSSSYQTIACLYKIFSLKCDCMEAVLSCYSVSSHYASSLSKVIGQAASILCGFVLCQRPNVYSLFGDEYAIDRASLMRQLLTSAGIFSAGSLSPAAAVLLSFGLGMVALVVAKKVAAAEKAKTVDIDAGYQNLI</sequence>
<keyword evidence="5" id="KW-1185">Reference proteome</keyword>
<protein>
    <submittedName>
        <fullName evidence="4">Uncharacterized protein</fullName>
    </submittedName>
</protein>
<feature type="chain" id="PRO_5004584068" evidence="3">
    <location>
        <begin position="20"/>
        <end position="666"/>
    </location>
</feature>
<feature type="signal peptide" evidence="3">
    <location>
        <begin position="1"/>
        <end position="19"/>
    </location>
</feature>
<keyword evidence="2" id="KW-1133">Transmembrane helix</keyword>
<keyword evidence="3" id="KW-0732">Signal</keyword>
<proteinExistence type="predicted"/>
<accession>T0RLP7</accession>
<dbReference type="InParanoid" id="T0RLP7"/>
<evidence type="ECO:0000313" key="5">
    <source>
        <dbReference type="Proteomes" id="UP000030762"/>
    </source>
</evidence>